<gene>
    <name evidence="4" type="primary">Scyl2</name>
</gene>
<feature type="region of interest" description="Disordered" evidence="2">
    <location>
        <begin position="675"/>
        <end position="709"/>
    </location>
</feature>
<dbReference type="GO" id="GO:0004672">
    <property type="term" value="F:protein kinase activity"/>
    <property type="evidence" value="ECO:0007669"/>
    <property type="project" value="InterPro"/>
</dbReference>
<dbReference type="SMART" id="SM00220">
    <property type="entry name" value="S_TKc"/>
    <property type="match status" value="1"/>
</dbReference>
<evidence type="ECO:0000256" key="1">
    <source>
        <dbReference type="ARBA" id="ARBA00038349"/>
    </source>
</evidence>
<dbReference type="Gene3D" id="1.10.510.10">
    <property type="entry name" value="Transferase(Phosphotransferase) domain 1"/>
    <property type="match status" value="1"/>
</dbReference>
<dbReference type="SUPFAM" id="SSF48371">
    <property type="entry name" value="ARM repeat"/>
    <property type="match status" value="1"/>
</dbReference>
<dbReference type="InterPro" id="IPR051177">
    <property type="entry name" value="CIK-Related_Protein"/>
</dbReference>
<feature type="region of interest" description="Disordered" evidence="2">
    <location>
        <begin position="748"/>
        <end position="770"/>
    </location>
</feature>
<dbReference type="PROSITE" id="PS50011">
    <property type="entry name" value="PROTEIN_KINASE_DOM"/>
    <property type="match status" value="1"/>
</dbReference>
<feature type="compositionally biased region" description="Basic and acidic residues" evidence="2">
    <location>
        <begin position="675"/>
        <end position="686"/>
    </location>
</feature>
<dbReference type="AlphaFoldDB" id="A0A6F9DSF7"/>
<dbReference type="CDD" id="cd14011">
    <property type="entry name" value="PK_SCY1_like"/>
    <property type="match status" value="1"/>
</dbReference>
<sequence length="912" mass="102344">MAVAGVFNKLRNTLTSTVSEISAALPGNPLLREYDAGSQVGSAGPKFLWKIYAGTKKSTKAEVSIWVLEKKQLDEFNRSDRELILEIFRKGCLQLTKLKHPRILTVEHGMEESRESIVFCTEPVFASVANVLGKINNFAEVPRDLMSYKLHEVEIKYGLMQLSEALTFLHGSVRMVHGNLCPESVIVNKKGSWKLASFDFCVSNTGTVTEPSYSCKDWDTSLPPAALPNPNYLAPEYILRKFCMTSSDLYSLGVLLYSVYYNGKSLFECSVQDVYRQMPRHADELENLQPSKLEKIPSEVRDHQRMLLNPDPSLRPDADQMSKLPFFDHVGVRTLQYLDTLLQRENLQKSQFFKGMNKVLPQLPKRVIMQRVLPSLTSEFSNPDMIPFVLPNVLFIAEDCSSEEFVGSIFPSLIPVFKLQRPIQILLILLQKMDLLLQKTPNDKVQAHILPMLASALDAPSNQIQELCLTIIPNFSTQLEANAMKNSILPRIKKIFLEGPTTAIRIHALVCIGKIIPNFDRWFVQDEVLPALHKITSREPGILMAMLGVYQTALKTDKLGLNKDVMASKSLPFLIPLSIENTLNLKQYTAFMTVIKEMLQRVEKEQSTKLEQLSRMQLEQDAALSFTRSDPATNNSTDTQAQVADIMSTPISQSEPSQNSVAKQQQQLSLEEKQRLARMKQQERQMKSAGNLQPISTSKPPQNKPMNQTKDLTSNLMQRNLNSMSSSTQRTSMPSMMSSQATSQMMTRPQQTRSNGMTPLQPNSNTMTQQSFPGMMTSQPRPGMMTSSKPTLPGQFNTPMMSQYNSMTSASSWKPTSSGSMSMSTYNGMPKPMQPQNNGFMTSQSRPMMSSAPASNQGSSLNNFLNMQQQRPPINQMQSNVMTSQGGFMASPMQPTKPTQNLNNQDLLDFLN</sequence>
<reference evidence="4" key="1">
    <citation type="submission" date="2020-04" db="EMBL/GenBank/DDBJ databases">
        <authorList>
            <person name="Neveu A P."/>
        </authorList>
    </citation>
    <scope>NUCLEOTIDE SEQUENCE</scope>
    <source>
        <tissue evidence="4">Whole embryo</tissue>
    </source>
</reference>
<dbReference type="Gene3D" id="3.30.200.20">
    <property type="entry name" value="Phosphorylase Kinase, domain 1"/>
    <property type="match status" value="1"/>
</dbReference>
<proteinExistence type="evidence at transcript level"/>
<name>A0A6F9DSF7_9ASCI</name>
<comment type="similarity">
    <text evidence="1">Belongs to the protein kinase superfamily.</text>
</comment>
<feature type="region of interest" description="Disordered" evidence="2">
    <location>
        <begin position="722"/>
        <end position="741"/>
    </location>
</feature>
<feature type="compositionally biased region" description="Polar residues" evidence="2">
    <location>
        <begin position="688"/>
        <end position="709"/>
    </location>
</feature>
<dbReference type="InterPro" id="IPR016024">
    <property type="entry name" value="ARM-type_fold"/>
</dbReference>
<dbReference type="PANTHER" id="PTHR12984:SF6">
    <property type="entry name" value="SCY1-LIKE PROTEIN 2"/>
    <property type="match status" value="1"/>
</dbReference>
<feature type="compositionally biased region" description="Low complexity" evidence="2">
    <location>
        <begin position="731"/>
        <end position="741"/>
    </location>
</feature>
<evidence type="ECO:0000259" key="3">
    <source>
        <dbReference type="PROSITE" id="PS50011"/>
    </source>
</evidence>
<feature type="region of interest" description="Disordered" evidence="2">
    <location>
        <begin position="888"/>
        <end position="912"/>
    </location>
</feature>
<dbReference type="Pfam" id="PF00069">
    <property type="entry name" value="Pkinase"/>
    <property type="match status" value="1"/>
</dbReference>
<evidence type="ECO:0000256" key="2">
    <source>
        <dbReference type="SAM" id="MobiDB-lite"/>
    </source>
</evidence>
<feature type="compositionally biased region" description="Low complexity" evidence="2">
    <location>
        <begin position="900"/>
        <end position="912"/>
    </location>
</feature>
<evidence type="ECO:0000313" key="4">
    <source>
        <dbReference type="EMBL" id="CAB3265906.1"/>
    </source>
</evidence>
<feature type="domain" description="Protein kinase" evidence="3">
    <location>
        <begin position="34"/>
        <end position="327"/>
    </location>
</feature>
<dbReference type="InterPro" id="IPR011989">
    <property type="entry name" value="ARM-like"/>
</dbReference>
<accession>A0A6F9DSF7</accession>
<dbReference type="GO" id="GO:0005524">
    <property type="term" value="F:ATP binding"/>
    <property type="evidence" value="ECO:0007669"/>
    <property type="project" value="InterPro"/>
</dbReference>
<dbReference type="InterPro" id="IPR011009">
    <property type="entry name" value="Kinase-like_dom_sf"/>
</dbReference>
<dbReference type="PANTHER" id="PTHR12984">
    <property type="entry name" value="SCY1-RELATED S/T PROTEIN KINASE-LIKE"/>
    <property type="match status" value="1"/>
</dbReference>
<dbReference type="InterPro" id="IPR000719">
    <property type="entry name" value="Prot_kinase_dom"/>
</dbReference>
<organism evidence="4">
    <name type="scientific">Phallusia mammillata</name>
    <dbReference type="NCBI Taxonomy" id="59560"/>
    <lineage>
        <taxon>Eukaryota</taxon>
        <taxon>Metazoa</taxon>
        <taxon>Chordata</taxon>
        <taxon>Tunicata</taxon>
        <taxon>Ascidiacea</taxon>
        <taxon>Phlebobranchia</taxon>
        <taxon>Ascidiidae</taxon>
        <taxon>Phallusia</taxon>
    </lineage>
</organism>
<dbReference type="EMBL" id="LR790044">
    <property type="protein sequence ID" value="CAB3265906.1"/>
    <property type="molecule type" value="mRNA"/>
</dbReference>
<dbReference type="Gene3D" id="1.25.10.10">
    <property type="entry name" value="Leucine-rich Repeat Variant"/>
    <property type="match status" value="1"/>
</dbReference>
<dbReference type="SUPFAM" id="SSF56112">
    <property type="entry name" value="Protein kinase-like (PK-like)"/>
    <property type="match status" value="1"/>
</dbReference>
<protein>
    <submittedName>
        <fullName evidence="4">SCY1-like protein 2</fullName>
    </submittedName>
</protein>